<sequence length="125" mass="14187">MSTQNAMEQICLKHDNGNDLRFFGRLFSECSWFDEKYGIVTRQKLYITDHNEQVYYIIRSGGQEHNRHAYLLSVQGDNCIIYNGSSEIAIQFDLLMLAVRGLCGIQDGDPPTLSEVEHIVKAATA</sequence>
<gene>
    <name evidence="1" type="ORF">ZNDK_1159</name>
</gene>
<dbReference type="Proteomes" id="UP000505077">
    <property type="component" value="Unassembled WGS sequence"/>
</dbReference>
<accession>A0A6L2R709</accession>
<evidence type="ECO:0000313" key="1">
    <source>
        <dbReference type="EMBL" id="GFH63388.1"/>
    </source>
</evidence>
<comment type="caution">
    <text evidence="1">The sequence shown here is derived from an EMBL/GenBank/DDBJ whole genome shotgun (WGS) entry which is preliminary data.</text>
</comment>
<dbReference type="EMBL" id="BLLL01000014">
    <property type="protein sequence ID" value="GFH63388.1"/>
    <property type="molecule type" value="Genomic_DNA"/>
</dbReference>
<dbReference type="AlphaFoldDB" id="A0A6L2R709"/>
<reference evidence="1 2" key="1">
    <citation type="journal article" date="2020" name="ISME J.">
        <title>Parallel Reductive Genome Evolution in Desulfovibrio Ectosymbionts Independently Acquired by Trichonympha Protists in the Termite Gut.</title>
        <authorList>
            <person name="Takeuchi M."/>
            <person name="Kuwahara H."/>
            <person name="Murakami T."/>
            <person name="Takahashi K."/>
            <person name="Kajitani R."/>
            <person name="Toyoda A."/>
            <person name="Itoh T."/>
            <person name="Ohkuma M."/>
            <person name="Hongoh Y."/>
        </authorList>
    </citation>
    <scope>NUCLEOTIDE SEQUENCE [LARGE SCALE GENOMIC DNA]</scope>
    <source>
        <strain evidence="1">ZnDsv-02</strain>
    </source>
</reference>
<name>A0A6L2R709_9BACT</name>
<evidence type="ECO:0000313" key="2">
    <source>
        <dbReference type="Proteomes" id="UP000505077"/>
    </source>
</evidence>
<protein>
    <submittedName>
        <fullName evidence="1">Uncharacterized protein</fullName>
    </submittedName>
</protein>
<proteinExistence type="predicted"/>
<organism evidence="1 2">
    <name type="scientific">Candidatus Desulfovibrio kirbyi</name>
    <dbReference type="NCBI Taxonomy" id="2696086"/>
    <lineage>
        <taxon>Bacteria</taxon>
        <taxon>Pseudomonadati</taxon>
        <taxon>Thermodesulfobacteriota</taxon>
        <taxon>Desulfovibrionia</taxon>
        <taxon>Desulfovibrionales</taxon>
        <taxon>Desulfovibrionaceae</taxon>
        <taxon>Desulfovibrio</taxon>
    </lineage>
</organism>